<keyword evidence="1" id="KW-1133">Transmembrane helix</keyword>
<dbReference type="Proteomes" id="UP001144205">
    <property type="component" value="Unassembled WGS sequence"/>
</dbReference>
<gene>
    <name evidence="2" type="ORF">STA1M1_26910</name>
</gene>
<evidence type="ECO:0000256" key="1">
    <source>
        <dbReference type="SAM" id="Phobius"/>
    </source>
</evidence>
<sequence>MALTYDYDIHWAIPQEAQDDAAAAPDSRANYVAQFRNPETVAALRGADPAVQDYFTACGFGLDTYDSGAPEGCFPAEDLPARNDVTERLAENLSSHDLTGRETNGFDFAAFIEYEIAAQPIDMTAQPEAEAPAPGPGLGGLMRKAIGKISAASALRLGVSLFMIFVFPHFAASMLPI</sequence>
<keyword evidence="1" id="KW-0472">Membrane</keyword>
<protein>
    <submittedName>
        <fullName evidence="2">Uncharacterized protein</fullName>
    </submittedName>
</protein>
<accession>A0ABQ5LXK9</accession>
<evidence type="ECO:0000313" key="2">
    <source>
        <dbReference type="EMBL" id="GKY88822.1"/>
    </source>
</evidence>
<name>A0ABQ5LXK9_9RHOB</name>
<evidence type="ECO:0000313" key="3">
    <source>
        <dbReference type="Proteomes" id="UP001144205"/>
    </source>
</evidence>
<keyword evidence="3" id="KW-1185">Reference proteome</keyword>
<comment type="caution">
    <text evidence="2">The sequence shown here is derived from an EMBL/GenBank/DDBJ whole genome shotgun (WGS) entry which is preliminary data.</text>
</comment>
<dbReference type="RefSeq" id="WP_281842865.1">
    <property type="nucleotide sequence ID" value="NZ_BROH01000008.1"/>
</dbReference>
<reference evidence="2" key="1">
    <citation type="journal article" date="2023" name="Int. J. Syst. Evol. Microbiol.">
        <title>Sinisalibacter aestuarii sp. nov., isolated from estuarine sediment of the Arakawa River.</title>
        <authorList>
            <person name="Arafat S.T."/>
            <person name="Hirano S."/>
            <person name="Sato A."/>
            <person name="Takeuchi K."/>
            <person name="Yasuda T."/>
            <person name="Terahara T."/>
            <person name="Hamada M."/>
            <person name="Kobayashi T."/>
        </authorList>
    </citation>
    <scope>NUCLEOTIDE SEQUENCE</scope>
    <source>
        <strain evidence="2">B-399</strain>
    </source>
</reference>
<keyword evidence="1" id="KW-0812">Transmembrane</keyword>
<organism evidence="2 3">
    <name type="scientific">Sinisalibacter aestuarii</name>
    <dbReference type="NCBI Taxonomy" id="2949426"/>
    <lineage>
        <taxon>Bacteria</taxon>
        <taxon>Pseudomonadati</taxon>
        <taxon>Pseudomonadota</taxon>
        <taxon>Alphaproteobacteria</taxon>
        <taxon>Rhodobacterales</taxon>
        <taxon>Roseobacteraceae</taxon>
        <taxon>Sinisalibacter</taxon>
    </lineage>
</organism>
<feature type="transmembrane region" description="Helical" evidence="1">
    <location>
        <begin position="151"/>
        <end position="171"/>
    </location>
</feature>
<proteinExistence type="predicted"/>
<dbReference type="EMBL" id="BROH01000008">
    <property type="protein sequence ID" value="GKY88822.1"/>
    <property type="molecule type" value="Genomic_DNA"/>
</dbReference>